<dbReference type="EMBL" id="CP002657">
    <property type="protein sequence ID" value="AEB85783.1"/>
    <property type="molecule type" value="Genomic_DNA"/>
</dbReference>
<gene>
    <name evidence="1" type="ordered locus">Alide2_3453</name>
</gene>
<dbReference type="AlphaFoldDB" id="F4GAS0"/>
<dbReference type="Proteomes" id="UP000007938">
    <property type="component" value="Chromosome"/>
</dbReference>
<keyword evidence="2" id="KW-1185">Reference proteome</keyword>
<sequence>MTNRYIPPAWIKAYDGGPEFWPPYWDRAVLVRILDSPLLCRRLEVISEQCGEDVAREVMEACLSVRGMWEGAPKASTSEQDKAVKEIRGLAKRLVAAMGRHEQALRAYCAVPLTVEALFPEPDRAYLRNIPGEASPLYVEAVLHRLNGVLRERTDWEGGMSLPSKPNHSSAFRTYAVRHLIRLLRDRTGSPQHSVIADLVNAIIDEADNPIHPTHVAKLDPGG</sequence>
<name>F4GAS0_ALIDK</name>
<protein>
    <submittedName>
        <fullName evidence="1">Uncharacterized protein</fullName>
    </submittedName>
</protein>
<dbReference type="RefSeq" id="WP_013722740.1">
    <property type="nucleotide sequence ID" value="NC_015422.1"/>
</dbReference>
<dbReference type="STRING" id="596154.Alide2_3453"/>
<proteinExistence type="predicted"/>
<reference evidence="1 2" key="1">
    <citation type="journal article" date="2011" name="J. Bacteriol.">
        <title>Genome Sequences of Alicycliphilus denitrificans Strains BC and K601T.</title>
        <authorList>
            <person name="Oosterkamp M.J."/>
            <person name="Veuskens T."/>
            <person name="Plugge C.M."/>
            <person name="Langenhoff A.A."/>
            <person name="Gerritse J."/>
            <person name="van Berkel W.J."/>
            <person name="Pieper D.H."/>
            <person name="Junca H."/>
            <person name="Goodwin L.A."/>
            <person name="Daligault H.E."/>
            <person name="Bruce D.C."/>
            <person name="Detter J.C."/>
            <person name="Tapia R."/>
            <person name="Han C.S."/>
            <person name="Land M.L."/>
            <person name="Hauser L.J."/>
            <person name="Smidt H."/>
            <person name="Stams A.J."/>
        </authorList>
    </citation>
    <scope>NUCLEOTIDE SEQUENCE [LARGE SCALE GENOMIC DNA]</scope>
    <source>
        <strain evidence="2">DSM 14773 / CIP 107495 / K601</strain>
    </source>
</reference>
<accession>F4GAS0</accession>
<dbReference type="HOGENOM" id="CLU_1238071_0_0_4"/>
<evidence type="ECO:0000313" key="1">
    <source>
        <dbReference type="EMBL" id="AEB85783.1"/>
    </source>
</evidence>
<organism evidence="1 2">
    <name type="scientific">Alicycliphilus denitrificans (strain DSM 14773 / CIP 107495 / K601)</name>
    <dbReference type="NCBI Taxonomy" id="596154"/>
    <lineage>
        <taxon>Bacteria</taxon>
        <taxon>Pseudomonadati</taxon>
        <taxon>Pseudomonadota</taxon>
        <taxon>Betaproteobacteria</taxon>
        <taxon>Burkholderiales</taxon>
        <taxon>Comamonadaceae</taxon>
        <taxon>Alicycliphilus</taxon>
    </lineage>
</organism>
<reference evidence="1 2" key="2">
    <citation type="submission" date="2011-04" db="EMBL/GenBank/DDBJ databases">
        <title>Complete sequence of chromosome of Alicycliphilus denitrificans K601.</title>
        <authorList>
            <consortium name="US DOE Joint Genome Institute"/>
            <person name="Lucas S."/>
            <person name="Han J."/>
            <person name="Lapidus A."/>
            <person name="Cheng J.-F."/>
            <person name="Goodwin L."/>
            <person name="Pitluck S."/>
            <person name="Peters L."/>
            <person name="Zeytun A."/>
            <person name="Detter J.C."/>
            <person name="Han C."/>
            <person name="Tapia R."/>
            <person name="Land M."/>
            <person name="Hauser L."/>
            <person name="Kyrpides N."/>
            <person name="Ivanova N."/>
            <person name="Mikhailova N."/>
            <person name="Pagani I."/>
            <person name="Oosterkamp M."/>
            <person name="Pieper D."/>
            <person name="van Berkel W."/>
            <person name="Langenhoff A."/>
            <person name="Smidt H."/>
            <person name="Stams A."/>
            <person name="Woyke T."/>
        </authorList>
    </citation>
    <scope>NUCLEOTIDE SEQUENCE [LARGE SCALE GENOMIC DNA]</scope>
    <source>
        <strain evidence="2">DSM 14773 / CIP 107495 / K601</strain>
    </source>
</reference>
<evidence type="ECO:0000313" key="2">
    <source>
        <dbReference type="Proteomes" id="UP000007938"/>
    </source>
</evidence>
<dbReference type="KEGG" id="adk:Alide2_3453"/>